<sequence length="88" mass="9540">MLPSEAFPIAITATNKKSAAELTECVFIKHALMQRCSFKQIARGLHRHIPTISQEVHAPIYFKQTSPSAVTPAIITIAAFTVPAAVIP</sequence>
<dbReference type="PATRIC" id="fig|1122219.3.peg.896"/>
<keyword evidence="2" id="KW-1185">Reference proteome</keyword>
<reference evidence="1 2" key="1">
    <citation type="submission" date="2015-06" db="EMBL/GenBank/DDBJ databases">
        <title>Draft genome sequence of beer spoilage bacterium Megasphaera cerevisiae type strain 20462.</title>
        <authorList>
            <person name="Kutumbaka K."/>
            <person name="Pasmowitz J."/>
            <person name="Mategko J."/>
            <person name="Reyes D."/>
            <person name="Friedrich A."/>
            <person name="Han S."/>
            <person name="Martens-Habbena W."/>
            <person name="Neal-McKinney J."/>
            <person name="Janagama H.K."/>
            <person name="Nadala C."/>
            <person name="Samadpour M."/>
        </authorList>
    </citation>
    <scope>NUCLEOTIDE SEQUENCE [LARGE SCALE GENOMIC DNA]</scope>
    <source>
        <strain evidence="1 2">DSM 20462</strain>
    </source>
</reference>
<dbReference type="InParanoid" id="A0A0J6WVQ1"/>
<proteinExistence type="predicted"/>
<dbReference type="AlphaFoldDB" id="A0A0J6WVQ1"/>
<dbReference type="EMBL" id="LEKT01000018">
    <property type="protein sequence ID" value="KMO86644.1"/>
    <property type="molecule type" value="Genomic_DNA"/>
</dbReference>
<organism evidence="1 2">
    <name type="scientific">Megasphaera cerevisiae DSM 20462</name>
    <dbReference type="NCBI Taxonomy" id="1122219"/>
    <lineage>
        <taxon>Bacteria</taxon>
        <taxon>Bacillati</taxon>
        <taxon>Bacillota</taxon>
        <taxon>Negativicutes</taxon>
        <taxon>Veillonellales</taxon>
        <taxon>Veillonellaceae</taxon>
        <taxon>Megasphaera</taxon>
    </lineage>
</organism>
<evidence type="ECO:0000313" key="1">
    <source>
        <dbReference type="EMBL" id="KMO86644.1"/>
    </source>
</evidence>
<dbReference type="Proteomes" id="UP000036503">
    <property type="component" value="Unassembled WGS sequence"/>
</dbReference>
<comment type="caution">
    <text evidence="1">The sequence shown here is derived from an EMBL/GenBank/DDBJ whole genome shotgun (WGS) entry which is preliminary data.</text>
</comment>
<evidence type="ECO:0000313" key="2">
    <source>
        <dbReference type="Proteomes" id="UP000036503"/>
    </source>
</evidence>
<protein>
    <submittedName>
        <fullName evidence="1">Uncharacterized protein</fullName>
    </submittedName>
</protein>
<name>A0A0J6WVQ1_9FIRM</name>
<gene>
    <name evidence="1" type="ORF">AB840_06930</name>
</gene>
<accession>A0A0J6WVQ1</accession>